<name>A0A7D5P710_9EURY</name>
<dbReference type="EMBL" id="CP058909">
    <property type="protein sequence ID" value="QLH82346.1"/>
    <property type="molecule type" value="Genomic_DNA"/>
</dbReference>
<protein>
    <submittedName>
        <fullName evidence="2">Uncharacterized protein</fullName>
    </submittedName>
</protein>
<sequence length="83" mass="9582">MPDETSSSGWNNRWADPRKTPTMHKTRLLGTSVWVTSMPSFFGSDSKLVIEAQTTVPDWFDERLIPESDREQQDAQQNRRVEA</sequence>
<evidence type="ECO:0000256" key="1">
    <source>
        <dbReference type="SAM" id="MobiDB-lite"/>
    </source>
</evidence>
<evidence type="ECO:0000313" key="2">
    <source>
        <dbReference type="EMBL" id="QLH82346.1"/>
    </source>
</evidence>
<proteinExistence type="predicted"/>
<feature type="region of interest" description="Disordered" evidence="1">
    <location>
        <begin position="64"/>
        <end position="83"/>
    </location>
</feature>
<evidence type="ECO:0000313" key="3">
    <source>
        <dbReference type="Proteomes" id="UP000509346"/>
    </source>
</evidence>
<feature type="compositionally biased region" description="Polar residues" evidence="1">
    <location>
        <begin position="1"/>
        <end position="11"/>
    </location>
</feature>
<dbReference type="GeneID" id="56083381"/>
<organism evidence="2 3">
    <name type="scientific">Halosimplex pelagicum</name>
    <dbReference type="NCBI Taxonomy" id="869886"/>
    <lineage>
        <taxon>Archaea</taxon>
        <taxon>Methanobacteriati</taxon>
        <taxon>Methanobacteriota</taxon>
        <taxon>Stenosarchaea group</taxon>
        <taxon>Halobacteria</taxon>
        <taxon>Halobacteriales</taxon>
        <taxon>Haloarculaceae</taxon>
        <taxon>Halosimplex</taxon>
    </lineage>
</organism>
<feature type="region of interest" description="Disordered" evidence="1">
    <location>
        <begin position="1"/>
        <end position="22"/>
    </location>
</feature>
<keyword evidence="3" id="KW-1185">Reference proteome</keyword>
<reference evidence="2 3" key="1">
    <citation type="submission" date="2020-07" db="EMBL/GenBank/DDBJ databases">
        <title>Halosimplex litoreum sp. nov. and Halosimplex rubrum sp. nov., isolated from different salt environments.</title>
        <authorList>
            <person name="Cui H."/>
        </authorList>
    </citation>
    <scope>NUCLEOTIDE SEQUENCE [LARGE SCALE GENOMIC DNA]</scope>
    <source>
        <strain evidence="2 3">R2</strain>
    </source>
</reference>
<accession>A0A7D5P710</accession>
<gene>
    <name evidence="2" type="ORF">HZS54_12290</name>
</gene>
<dbReference type="KEGG" id="hpel:HZS54_12290"/>
<dbReference type="Proteomes" id="UP000509346">
    <property type="component" value="Chromosome"/>
</dbReference>
<dbReference type="RefSeq" id="WP_179922814.1">
    <property type="nucleotide sequence ID" value="NZ_CP058909.1"/>
</dbReference>
<dbReference type="AlphaFoldDB" id="A0A7D5P710"/>